<evidence type="ECO:0000313" key="3">
    <source>
        <dbReference type="Proteomes" id="UP000007800"/>
    </source>
</evidence>
<dbReference type="OrthoDB" id="444707at2759"/>
<dbReference type="OMA" id="PDSKHYY"/>
<gene>
    <name evidence="2" type="ORF">Pmar_PMAR008651</name>
</gene>
<sequence>MGSYSEELCLSAKQAILMVPGVIAVTTQQVTWARKQKAYATVSLVRGLNSAMQNALLRTLEEAGIQASSKNLRFSLTNESFELKLQLSIDVLGLVIAEDTLKELIMSSANDGSSSSRNQDKQKLEEEHHEAIIEAAKTIPEGTVSAAVASRQAAMREYILGQESPEGGVERAKEALQIELPHLESESSAPTVTSIEHDSENSRGSDKENEGGDNPRSIPELDAAKVEPSLTLPPYDRQWVPLSDLPLRDRTGSSMRRRKDSGDASPMSPEYIETEEGAKDAVGRWLSESPDRCSDGSNSVMHRDSFDDSLSGGDDDNAYLDEYGDPTKQNSNAQMQFFNQAAMSFGYTRALGMHEKFAGVVTLHTGEDHPSEEAAKEATEGSSKGKEPDSKHYYGGSWFGGWLGNN</sequence>
<evidence type="ECO:0000313" key="2">
    <source>
        <dbReference type="EMBL" id="EER01102.1"/>
    </source>
</evidence>
<feature type="region of interest" description="Disordered" evidence="1">
    <location>
        <begin position="181"/>
        <end position="318"/>
    </location>
</feature>
<dbReference type="RefSeq" id="XP_002768384.1">
    <property type="nucleotide sequence ID" value="XM_002768338.1"/>
</dbReference>
<dbReference type="AlphaFoldDB" id="C5LQ93"/>
<name>C5LQ93_PERM5</name>
<accession>C5LQ93</accession>
<keyword evidence="3" id="KW-1185">Reference proteome</keyword>
<protein>
    <submittedName>
        <fullName evidence="2">Uncharacterized protein</fullName>
    </submittedName>
</protein>
<reference evidence="2 3" key="1">
    <citation type="submission" date="2008-07" db="EMBL/GenBank/DDBJ databases">
        <authorList>
            <person name="El-Sayed N."/>
            <person name="Caler E."/>
            <person name="Inman J."/>
            <person name="Amedeo P."/>
            <person name="Hass B."/>
            <person name="Wortman J."/>
        </authorList>
    </citation>
    <scope>NUCLEOTIDE SEQUENCE [LARGE SCALE GENOMIC DNA]</scope>
    <source>
        <strain evidence="2">ATCC 50983</strain>
        <strain evidence="3">ATCC 50983 / TXsc</strain>
    </source>
</reference>
<dbReference type="EMBL" id="GG684483">
    <property type="protein sequence ID" value="EER01102.1"/>
    <property type="molecule type" value="Genomic_DNA"/>
</dbReference>
<dbReference type="GeneID" id="9057790"/>
<dbReference type="EMBL" id="GG684483">
    <property type="protein sequence ID" value="EER01103.1"/>
    <property type="molecule type" value="Genomic_DNA"/>
</dbReference>
<dbReference type="Proteomes" id="UP000007800">
    <property type="component" value="Unassembled WGS sequence"/>
</dbReference>
<proteinExistence type="predicted"/>
<feature type="region of interest" description="Disordered" evidence="1">
    <location>
        <begin position="108"/>
        <end position="127"/>
    </location>
</feature>
<dbReference type="RefSeq" id="XP_002768385.1">
    <property type="nucleotide sequence ID" value="XM_002768339.1"/>
</dbReference>
<evidence type="ECO:0000256" key="1">
    <source>
        <dbReference type="SAM" id="MobiDB-lite"/>
    </source>
</evidence>
<feature type="region of interest" description="Disordered" evidence="1">
    <location>
        <begin position="364"/>
        <end position="394"/>
    </location>
</feature>
<feature type="compositionally biased region" description="Basic and acidic residues" evidence="1">
    <location>
        <begin position="195"/>
        <end position="210"/>
    </location>
</feature>
<feature type="compositionally biased region" description="Basic and acidic residues" evidence="1">
    <location>
        <begin position="118"/>
        <end position="127"/>
    </location>
</feature>
<organism evidence="3">
    <name type="scientific">Perkinsus marinus (strain ATCC 50983 / TXsc)</name>
    <dbReference type="NCBI Taxonomy" id="423536"/>
    <lineage>
        <taxon>Eukaryota</taxon>
        <taxon>Sar</taxon>
        <taxon>Alveolata</taxon>
        <taxon>Perkinsozoa</taxon>
        <taxon>Perkinsea</taxon>
        <taxon>Perkinsida</taxon>
        <taxon>Perkinsidae</taxon>
        <taxon>Perkinsus</taxon>
    </lineage>
</organism>
<feature type="compositionally biased region" description="Basic and acidic residues" evidence="1">
    <location>
        <begin position="365"/>
        <end position="392"/>
    </location>
</feature>